<evidence type="ECO:0000313" key="3">
    <source>
        <dbReference type="EMBL" id="WOK93363.1"/>
    </source>
</evidence>
<name>A0AAQ3JNQ8_9LILI</name>
<evidence type="ECO:0000256" key="1">
    <source>
        <dbReference type="SAM" id="MobiDB-lite"/>
    </source>
</evidence>
<keyword evidence="2" id="KW-0732">Signal</keyword>
<proteinExistence type="predicted"/>
<organism evidence="3 4">
    <name type="scientific">Canna indica</name>
    <name type="common">Indian-shot</name>
    <dbReference type="NCBI Taxonomy" id="4628"/>
    <lineage>
        <taxon>Eukaryota</taxon>
        <taxon>Viridiplantae</taxon>
        <taxon>Streptophyta</taxon>
        <taxon>Embryophyta</taxon>
        <taxon>Tracheophyta</taxon>
        <taxon>Spermatophyta</taxon>
        <taxon>Magnoliopsida</taxon>
        <taxon>Liliopsida</taxon>
        <taxon>Zingiberales</taxon>
        <taxon>Cannaceae</taxon>
        <taxon>Canna</taxon>
    </lineage>
</organism>
<dbReference type="Proteomes" id="UP001327560">
    <property type="component" value="Chromosome 1"/>
</dbReference>
<protein>
    <recommendedName>
        <fullName evidence="5">Secreted protein</fullName>
    </recommendedName>
</protein>
<evidence type="ECO:0008006" key="5">
    <source>
        <dbReference type="Google" id="ProtNLM"/>
    </source>
</evidence>
<accession>A0AAQ3JNQ8</accession>
<feature type="chain" id="PRO_5042825920" description="Secreted protein" evidence="2">
    <location>
        <begin position="21"/>
        <end position="93"/>
    </location>
</feature>
<reference evidence="3 4" key="1">
    <citation type="submission" date="2023-10" db="EMBL/GenBank/DDBJ databases">
        <title>Chromosome-scale genome assembly provides insights into flower coloration mechanisms of Canna indica.</title>
        <authorList>
            <person name="Li C."/>
        </authorList>
    </citation>
    <scope>NUCLEOTIDE SEQUENCE [LARGE SCALE GENOMIC DNA]</scope>
    <source>
        <tissue evidence="3">Flower</tissue>
    </source>
</reference>
<sequence length="93" mass="10196">MVRKVYFVSIILISVTTFLSHPFQPSSLASPFLPIHPGLFIIETSKQALLFAQFHLACGAGRNIERMLGGRTGYTPPSPTGGPVKHYYPPPVE</sequence>
<keyword evidence="4" id="KW-1185">Reference proteome</keyword>
<gene>
    <name evidence="3" type="ORF">Cni_G02060</name>
</gene>
<evidence type="ECO:0000313" key="4">
    <source>
        <dbReference type="Proteomes" id="UP001327560"/>
    </source>
</evidence>
<feature type="region of interest" description="Disordered" evidence="1">
    <location>
        <begin position="69"/>
        <end position="93"/>
    </location>
</feature>
<dbReference type="EMBL" id="CP136890">
    <property type="protein sequence ID" value="WOK93363.1"/>
    <property type="molecule type" value="Genomic_DNA"/>
</dbReference>
<feature type="signal peptide" evidence="2">
    <location>
        <begin position="1"/>
        <end position="20"/>
    </location>
</feature>
<evidence type="ECO:0000256" key="2">
    <source>
        <dbReference type="SAM" id="SignalP"/>
    </source>
</evidence>
<dbReference type="AlphaFoldDB" id="A0AAQ3JNQ8"/>